<dbReference type="HOGENOM" id="CLU_1209514_0_0_1"/>
<protein>
    <submittedName>
        <fullName evidence="1">Uncharacterized protein</fullName>
    </submittedName>
</protein>
<dbReference type="Proteomes" id="UP000001631">
    <property type="component" value="Unassembled WGS sequence"/>
</dbReference>
<dbReference type="RefSeq" id="XP_045288249.1">
    <property type="nucleotide sequence ID" value="XM_045431696.1"/>
</dbReference>
<dbReference type="GeneID" id="69037663"/>
<gene>
    <name evidence="1" type="ORF">HCBG_04647</name>
</gene>
<dbReference type="InParanoid" id="C0NMB7"/>
<keyword evidence="2" id="KW-1185">Reference proteome</keyword>
<dbReference type="AlphaFoldDB" id="C0NMB7"/>
<sequence length="229" mass="25653">MQARAIPHIPPPKKRRRGIGVDKTHVVLLFGIHLSSYRYATLEKFNKWASNTEESKKRSWTMGHFCLDSAAGSLTCWRWLSSEPNAAVAAASQPQPSPLSSPVLLVLVSSREVRSISHSIFYPDALAPRSLLPVVFCIFSIASWLCVLPRIKCTGDTFSSTISSPLPQRLCLSVCNNRPWFLSSHWHESVEAYRCVAFLARGYLILDLLSLDDSPFSGFSKYIIIYFSS</sequence>
<name>C0NMB7_AJECG</name>
<evidence type="ECO:0000313" key="2">
    <source>
        <dbReference type="Proteomes" id="UP000001631"/>
    </source>
</evidence>
<organism evidence="1 2">
    <name type="scientific">Ajellomyces capsulatus (strain G186AR / H82 / ATCC MYA-2454 / RMSCC 2432)</name>
    <name type="common">Darling's disease fungus</name>
    <name type="synonym">Histoplasma capsulatum</name>
    <dbReference type="NCBI Taxonomy" id="447093"/>
    <lineage>
        <taxon>Eukaryota</taxon>
        <taxon>Fungi</taxon>
        <taxon>Dikarya</taxon>
        <taxon>Ascomycota</taxon>
        <taxon>Pezizomycotina</taxon>
        <taxon>Eurotiomycetes</taxon>
        <taxon>Eurotiomycetidae</taxon>
        <taxon>Onygenales</taxon>
        <taxon>Ajellomycetaceae</taxon>
        <taxon>Histoplasma</taxon>
    </lineage>
</organism>
<accession>C0NMB7</accession>
<dbReference type="EMBL" id="GG663367">
    <property type="protein sequence ID" value="EEH07768.1"/>
    <property type="molecule type" value="Genomic_DNA"/>
</dbReference>
<reference evidence="1" key="1">
    <citation type="submission" date="2009-02" db="EMBL/GenBank/DDBJ databases">
        <title>The Genome Sequence of Ajellomyces capsulatus strain G186AR.</title>
        <authorList>
            <consortium name="The Broad Institute Genome Sequencing Platform"/>
            <person name="Champion M."/>
            <person name="Cuomo C."/>
            <person name="Ma L.-J."/>
            <person name="Henn M.R."/>
            <person name="Sil A."/>
            <person name="Goldman B."/>
            <person name="Young S.K."/>
            <person name="Kodira C.D."/>
            <person name="Zeng Q."/>
            <person name="Koehrsen M."/>
            <person name="Alvarado L."/>
            <person name="Berlin A."/>
            <person name="Borenstein D."/>
            <person name="Chen Z."/>
            <person name="Engels R."/>
            <person name="Freedman E."/>
            <person name="Gellesch M."/>
            <person name="Goldberg J."/>
            <person name="Griggs A."/>
            <person name="Gujja S."/>
            <person name="Heiman D."/>
            <person name="Hepburn T."/>
            <person name="Howarth C."/>
            <person name="Jen D."/>
            <person name="Larson L."/>
            <person name="Lewis B."/>
            <person name="Mehta T."/>
            <person name="Park D."/>
            <person name="Pearson M."/>
            <person name="Roberts A."/>
            <person name="Saif S."/>
            <person name="Shea T."/>
            <person name="Shenoy N."/>
            <person name="Sisk P."/>
            <person name="Stolte C."/>
            <person name="Sykes S."/>
            <person name="Walk T."/>
            <person name="White J."/>
            <person name="Yandava C."/>
            <person name="Klein B."/>
            <person name="McEwen J.G."/>
            <person name="Puccia R."/>
            <person name="Goldman G.H."/>
            <person name="Felipe M.S."/>
            <person name="Nino-Vega G."/>
            <person name="San-Blas G."/>
            <person name="Taylor J."/>
            <person name="Mendoza L."/>
            <person name="Galagan J."/>
            <person name="Nusbaum C."/>
            <person name="Birren B."/>
        </authorList>
    </citation>
    <scope>NUCLEOTIDE SEQUENCE</scope>
    <source>
        <strain evidence="1">G186AR</strain>
    </source>
</reference>
<evidence type="ECO:0000313" key="1">
    <source>
        <dbReference type="EMBL" id="EEH07768.1"/>
    </source>
</evidence>
<proteinExistence type="predicted"/>